<gene>
    <name evidence="2" type="ORF">HF295_06280</name>
</gene>
<protein>
    <recommendedName>
        <fullName evidence="1">HTH cro/C1-type domain-containing protein</fullName>
    </recommendedName>
</protein>
<dbReference type="AlphaFoldDB" id="A0A7L6N5D2"/>
<dbReference type="InterPro" id="IPR011990">
    <property type="entry name" value="TPR-like_helical_dom_sf"/>
</dbReference>
<dbReference type="Gene3D" id="1.25.40.10">
    <property type="entry name" value="Tetratricopeptide repeat domain"/>
    <property type="match status" value="1"/>
</dbReference>
<dbReference type="RefSeq" id="WP_312031315.1">
    <property type="nucleotide sequence ID" value="NZ_CP051151.1"/>
</dbReference>
<dbReference type="InterPro" id="IPR001387">
    <property type="entry name" value="Cro/C1-type_HTH"/>
</dbReference>
<evidence type="ECO:0000259" key="1">
    <source>
        <dbReference type="PROSITE" id="PS50943"/>
    </source>
</evidence>
<keyword evidence="3" id="KW-1185">Reference proteome</keyword>
<proteinExistence type="predicted"/>
<organism evidence="2 3">
    <name type="scientific">Hujiaoplasma nucleasis</name>
    <dbReference type="NCBI Taxonomy" id="2725268"/>
    <lineage>
        <taxon>Bacteria</taxon>
        <taxon>Bacillati</taxon>
        <taxon>Mycoplasmatota</taxon>
        <taxon>Mollicutes</taxon>
        <taxon>Candidatus Izemoplasmatales</taxon>
        <taxon>Hujiaoplasmataceae</taxon>
        <taxon>Hujiaoplasma</taxon>
    </lineage>
</organism>
<dbReference type="CDD" id="cd00093">
    <property type="entry name" value="HTH_XRE"/>
    <property type="match status" value="1"/>
</dbReference>
<evidence type="ECO:0000313" key="3">
    <source>
        <dbReference type="Proteomes" id="UP000512167"/>
    </source>
</evidence>
<accession>A0A7L6N5D2</accession>
<dbReference type="KEGG" id="tbk:HF295_06280"/>
<dbReference type="PROSITE" id="PS50943">
    <property type="entry name" value="HTH_CROC1"/>
    <property type="match status" value="1"/>
</dbReference>
<dbReference type="EMBL" id="CP051151">
    <property type="protein sequence ID" value="QLY40477.1"/>
    <property type="molecule type" value="Genomic_DNA"/>
</dbReference>
<reference evidence="2 3" key="1">
    <citation type="submission" date="2020-04" db="EMBL/GenBank/DDBJ databases">
        <authorList>
            <person name="Zheng R.K."/>
            <person name="Sun C.M."/>
        </authorList>
    </citation>
    <scope>NUCLEOTIDE SEQUENCE [LARGE SCALE GENOMIC DNA]</scope>
    <source>
        <strain evidence="3">zrk29</strain>
    </source>
</reference>
<evidence type="ECO:0000313" key="2">
    <source>
        <dbReference type="EMBL" id="QLY40477.1"/>
    </source>
</evidence>
<dbReference type="Proteomes" id="UP000512167">
    <property type="component" value="Chromosome"/>
</dbReference>
<name>A0A7L6N5D2_9MOLU</name>
<sequence length="302" mass="36310">MDIVKLLNYMENLRYDRKMNQEFYLHDVISQRQYYRYRSGESEVPFEVIIKLANKLQIPLLKLISNYQTYAAKEIDLVREYLNLVMSKKLDQASKLIKGKKSFMLLDEEIEVFYQIALVLHKYYGHQINTENMILLLKTKSNFTEIMNKSVLHDSEIYLLGVIMEYSDEDRTKILEKIINLRKNDKLLLGGNALFNSQVFFWIIKNLGIMNRFNELIEIANEAIKYSKHNYSYYSIEYFYYFKALAHYELKNHEEFELALTQTICFLSHYDDFKRNHFINTIKKDTNIDCKEFIIDKIKKEF</sequence>
<feature type="domain" description="HTH cro/C1-type" evidence="1">
    <location>
        <begin position="29"/>
        <end position="63"/>
    </location>
</feature>